<keyword evidence="1" id="KW-0808">Transferase</keyword>
<evidence type="ECO:0000259" key="3">
    <source>
        <dbReference type="Pfam" id="PF13439"/>
    </source>
</evidence>
<dbReference type="GO" id="GO:0009103">
    <property type="term" value="P:lipopolysaccharide biosynthetic process"/>
    <property type="evidence" value="ECO:0007669"/>
    <property type="project" value="TreeGrafter"/>
</dbReference>
<sequence length="370" mass="42058">MERITVLSIGSDRMMADVNSRVAERARLYGKAFHKMYTIVFSLKQHHTPQQVSLGKNIELFFTNSNHRSSYIFDALHIAKKIIQQSQNNTLVISTQDPFEAGLVGLLLSKKFNIPLHVQIHTDIGSTFFRTQSILNRVRLFIARFVLKQAKGVRVVSPGIKKYLVETYGMSESQITVLPITGNFQPMPRHEPTEYYVLMVSRLEKEKRIDRALQIFKEVLVKKPDLILKIAGKGREEKKLKQLVKKIGIENNVQFLGDVQDVALLYAQASCLLHAAAYEGFGMVLYEAMQTGCPIVTTRVGIASDLQEKHYDITVCDLKDTDKMSRAIEFYASEFKKSHPVNLEFVASDKDIYIKHYVQSICQALGTKLV</sequence>
<feature type="domain" description="Glycosyl transferase family 1" evidence="2">
    <location>
        <begin position="190"/>
        <end position="332"/>
    </location>
</feature>
<dbReference type="PANTHER" id="PTHR46401">
    <property type="entry name" value="GLYCOSYLTRANSFERASE WBBK-RELATED"/>
    <property type="match status" value="1"/>
</dbReference>
<dbReference type="Pfam" id="PF00534">
    <property type="entry name" value="Glycos_transf_1"/>
    <property type="match status" value="1"/>
</dbReference>
<reference evidence="4 5" key="1">
    <citation type="submission" date="2017-09" db="EMBL/GenBank/DDBJ databases">
        <title>Depth-based differentiation of microbial function through sediment-hosted aquifers and enrichment of novel symbionts in the deep terrestrial subsurface.</title>
        <authorList>
            <person name="Probst A.J."/>
            <person name="Ladd B."/>
            <person name="Jarett J.K."/>
            <person name="Geller-Mcgrath D.E."/>
            <person name="Sieber C.M."/>
            <person name="Emerson J.B."/>
            <person name="Anantharaman K."/>
            <person name="Thomas B.C."/>
            <person name="Malmstrom R."/>
            <person name="Stieglmeier M."/>
            <person name="Klingl A."/>
            <person name="Woyke T."/>
            <person name="Ryan C.M."/>
            <person name="Banfield J.F."/>
        </authorList>
    </citation>
    <scope>NUCLEOTIDE SEQUENCE [LARGE SCALE GENOMIC DNA]</scope>
    <source>
        <strain evidence="4">CG10_big_fil_rev_8_21_14_0_10_42_12</strain>
    </source>
</reference>
<dbReference type="EMBL" id="PCXL01000011">
    <property type="protein sequence ID" value="PIR38177.1"/>
    <property type="molecule type" value="Genomic_DNA"/>
</dbReference>
<name>A0A2H0QVA8_9BACT</name>
<evidence type="ECO:0000256" key="1">
    <source>
        <dbReference type="ARBA" id="ARBA00022679"/>
    </source>
</evidence>
<dbReference type="InterPro" id="IPR028098">
    <property type="entry name" value="Glyco_trans_4-like_N"/>
</dbReference>
<dbReference type="AlphaFoldDB" id="A0A2H0QVA8"/>
<gene>
    <name evidence="4" type="ORF">COV34_00985</name>
</gene>
<comment type="caution">
    <text evidence="4">The sequence shown here is derived from an EMBL/GenBank/DDBJ whole genome shotgun (WGS) entry which is preliminary data.</text>
</comment>
<proteinExistence type="predicted"/>
<accession>A0A2H0QVA8</accession>
<evidence type="ECO:0008006" key="6">
    <source>
        <dbReference type="Google" id="ProtNLM"/>
    </source>
</evidence>
<feature type="domain" description="Glycosyltransferase subfamily 4-like N-terminal" evidence="3">
    <location>
        <begin position="40"/>
        <end position="179"/>
    </location>
</feature>
<dbReference type="Gene3D" id="3.40.50.2000">
    <property type="entry name" value="Glycogen Phosphorylase B"/>
    <property type="match status" value="2"/>
</dbReference>
<dbReference type="CDD" id="cd03801">
    <property type="entry name" value="GT4_PimA-like"/>
    <property type="match status" value="1"/>
</dbReference>
<evidence type="ECO:0000259" key="2">
    <source>
        <dbReference type="Pfam" id="PF00534"/>
    </source>
</evidence>
<dbReference type="InterPro" id="IPR001296">
    <property type="entry name" value="Glyco_trans_1"/>
</dbReference>
<dbReference type="GO" id="GO:0016757">
    <property type="term" value="F:glycosyltransferase activity"/>
    <property type="evidence" value="ECO:0007669"/>
    <property type="project" value="InterPro"/>
</dbReference>
<dbReference type="Proteomes" id="UP000231333">
    <property type="component" value="Unassembled WGS sequence"/>
</dbReference>
<dbReference type="Pfam" id="PF13439">
    <property type="entry name" value="Glyco_transf_4"/>
    <property type="match status" value="1"/>
</dbReference>
<organism evidence="4 5">
    <name type="scientific">Candidatus Zambryskibacteria bacterium CG10_big_fil_rev_8_21_14_0_10_42_12</name>
    <dbReference type="NCBI Taxonomy" id="1975115"/>
    <lineage>
        <taxon>Bacteria</taxon>
        <taxon>Candidatus Zambryskiibacteriota</taxon>
    </lineage>
</organism>
<dbReference type="SUPFAM" id="SSF53756">
    <property type="entry name" value="UDP-Glycosyltransferase/glycogen phosphorylase"/>
    <property type="match status" value="1"/>
</dbReference>
<evidence type="ECO:0000313" key="4">
    <source>
        <dbReference type="EMBL" id="PIR38177.1"/>
    </source>
</evidence>
<dbReference type="PANTHER" id="PTHR46401:SF2">
    <property type="entry name" value="GLYCOSYLTRANSFERASE WBBK-RELATED"/>
    <property type="match status" value="1"/>
</dbReference>
<protein>
    <recommendedName>
        <fullName evidence="6">Glycosyl transferase family 1 domain-containing protein</fullName>
    </recommendedName>
</protein>
<evidence type="ECO:0000313" key="5">
    <source>
        <dbReference type="Proteomes" id="UP000231333"/>
    </source>
</evidence>